<dbReference type="Pfam" id="PF08020">
    <property type="entry name" value="DUF1706"/>
    <property type="match status" value="1"/>
</dbReference>
<keyword evidence="2" id="KW-1185">Reference proteome</keyword>
<sequence length="170" mass="19187">MAVPASKDALLTAIDTEFGKVIRDFHAVPPAQAMDRTLEGHAKGTRMSVADLAAYLIGWNELVLNWLDRDAAGQPIDFPATGFRWNELGRLARKFYSDSQELSYPERLDRLITAKTRIVALVEARDNDTLYGRPWYGKWTMGRMIQLNTASPYANARGRLRKWRTANSGT</sequence>
<dbReference type="PANTHER" id="PTHR40658:SF3">
    <property type="entry name" value="CLBS_DFSB FAMILY FOUR-HELIX BUNDLE PROTEIN"/>
    <property type="match status" value="1"/>
</dbReference>
<comment type="caution">
    <text evidence="1">The sequence shown here is derived from an EMBL/GenBank/DDBJ whole genome shotgun (WGS) entry which is preliminary data.</text>
</comment>
<dbReference type="InterPro" id="IPR012550">
    <property type="entry name" value="DUF1706"/>
</dbReference>
<evidence type="ECO:0008006" key="3">
    <source>
        <dbReference type="Google" id="ProtNLM"/>
    </source>
</evidence>
<accession>A0A7X0DM03</accession>
<reference evidence="1 2" key="1">
    <citation type="submission" date="2020-08" db="EMBL/GenBank/DDBJ databases">
        <title>Genomic Encyclopedia of Type Strains, Phase IV (KMG-IV): sequencing the most valuable type-strain genomes for metagenomic binning, comparative biology and taxonomic classification.</title>
        <authorList>
            <person name="Goeker M."/>
        </authorList>
    </citation>
    <scope>NUCLEOTIDE SEQUENCE [LARGE SCALE GENOMIC DNA]</scope>
    <source>
        <strain evidence="1 2">DSM 11590</strain>
    </source>
</reference>
<dbReference type="RefSeq" id="WP_184263317.1">
    <property type="nucleotide sequence ID" value="NZ_JACIIX010000006.1"/>
</dbReference>
<dbReference type="InterPro" id="IPR034660">
    <property type="entry name" value="DinB/YfiT-like"/>
</dbReference>
<protein>
    <recommendedName>
        <fullName evidence="3">ClbS/DfsB family four-helix bundle protein</fullName>
    </recommendedName>
</protein>
<evidence type="ECO:0000313" key="1">
    <source>
        <dbReference type="EMBL" id="MBB6210481.1"/>
    </source>
</evidence>
<gene>
    <name evidence="1" type="ORF">FHS48_001897</name>
</gene>
<dbReference type="EMBL" id="JACIIX010000006">
    <property type="protein sequence ID" value="MBB6210481.1"/>
    <property type="molecule type" value="Genomic_DNA"/>
</dbReference>
<dbReference type="Gene3D" id="1.20.120.450">
    <property type="entry name" value="dinb family like domain"/>
    <property type="match status" value="1"/>
</dbReference>
<organism evidence="1 2">
    <name type="scientific">Novispirillum itersonii</name>
    <name type="common">Aquaspirillum itersonii</name>
    <dbReference type="NCBI Taxonomy" id="189"/>
    <lineage>
        <taxon>Bacteria</taxon>
        <taxon>Pseudomonadati</taxon>
        <taxon>Pseudomonadota</taxon>
        <taxon>Alphaproteobacteria</taxon>
        <taxon>Rhodospirillales</taxon>
        <taxon>Novispirillaceae</taxon>
        <taxon>Novispirillum</taxon>
    </lineage>
</organism>
<proteinExistence type="predicted"/>
<evidence type="ECO:0000313" key="2">
    <source>
        <dbReference type="Proteomes" id="UP000544872"/>
    </source>
</evidence>
<dbReference type="Proteomes" id="UP000544872">
    <property type="component" value="Unassembled WGS sequence"/>
</dbReference>
<dbReference type="PIRSF" id="PIRSF031551">
    <property type="entry name" value="DUF1706"/>
    <property type="match status" value="1"/>
</dbReference>
<dbReference type="PANTHER" id="PTHR40658">
    <property type="match status" value="1"/>
</dbReference>
<name>A0A7X0DM03_NOVIT</name>
<dbReference type="AlphaFoldDB" id="A0A7X0DM03"/>